<accession>A0AA85GAY3</accession>
<dbReference type="WBParaSite" id="SRDH1_83670.1">
    <property type="protein sequence ID" value="SRDH1_83670.1"/>
    <property type="gene ID" value="SRDH1_83670"/>
</dbReference>
<feature type="signal peptide" evidence="1">
    <location>
        <begin position="1"/>
        <end position="19"/>
    </location>
</feature>
<evidence type="ECO:0000313" key="4">
    <source>
        <dbReference type="WBParaSite" id="SRDH1_83670.2"/>
    </source>
</evidence>
<evidence type="ECO:0000313" key="3">
    <source>
        <dbReference type="WBParaSite" id="SRDH1_83670.1"/>
    </source>
</evidence>
<evidence type="ECO:0000256" key="1">
    <source>
        <dbReference type="SAM" id="SignalP"/>
    </source>
</evidence>
<reference evidence="3 4" key="2">
    <citation type="submission" date="2023-11" db="UniProtKB">
        <authorList>
            <consortium name="WormBaseParasite"/>
        </authorList>
    </citation>
    <scope>IDENTIFICATION</scope>
</reference>
<dbReference type="WBParaSite" id="SRDH1_83670.2">
    <property type="protein sequence ID" value="SRDH1_83670.2"/>
    <property type="gene ID" value="SRDH1_83670"/>
</dbReference>
<dbReference type="AlphaFoldDB" id="A0AA85GAY3"/>
<dbReference type="Proteomes" id="UP000050792">
    <property type="component" value="Unassembled WGS sequence"/>
</dbReference>
<protein>
    <submittedName>
        <fullName evidence="3 4">Uncharacterized protein</fullName>
    </submittedName>
</protein>
<organism evidence="2 4">
    <name type="scientific">Schistosoma rodhaini</name>
    <dbReference type="NCBI Taxonomy" id="6188"/>
    <lineage>
        <taxon>Eukaryota</taxon>
        <taxon>Metazoa</taxon>
        <taxon>Spiralia</taxon>
        <taxon>Lophotrochozoa</taxon>
        <taxon>Platyhelminthes</taxon>
        <taxon>Trematoda</taxon>
        <taxon>Digenea</taxon>
        <taxon>Strigeidida</taxon>
        <taxon>Schistosomatoidea</taxon>
        <taxon>Schistosomatidae</taxon>
        <taxon>Schistosoma</taxon>
    </lineage>
</organism>
<feature type="chain" id="PRO_5044704784" evidence="1">
    <location>
        <begin position="20"/>
        <end position="96"/>
    </location>
</feature>
<proteinExistence type="predicted"/>
<evidence type="ECO:0000313" key="2">
    <source>
        <dbReference type="Proteomes" id="UP000050792"/>
    </source>
</evidence>
<sequence length="96" mass="10951">MILLFILLGLLEGCTHSSAIKPTSPVLTKVNNSTKSDKPEVTPTVSSRHWSSKFRIWLIYFLELLRTLFGLKNDLMEKFLGLFDKTHSVSLTFHLT</sequence>
<keyword evidence="1" id="KW-0732">Signal</keyword>
<keyword evidence="2" id="KW-1185">Reference proteome</keyword>
<name>A0AA85GAY3_9TREM</name>
<reference evidence="2" key="1">
    <citation type="submission" date="2022-06" db="EMBL/GenBank/DDBJ databases">
        <authorList>
            <person name="Berger JAMES D."/>
            <person name="Berger JAMES D."/>
        </authorList>
    </citation>
    <scope>NUCLEOTIDE SEQUENCE [LARGE SCALE GENOMIC DNA]</scope>
</reference>